<organism evidence="8 9">
    <name type="scientific">Sharpea azabuensis</name>
    <dbReference type="NCBI Taxonomy" id="322505"/>
    <lineage>
        <taxon>Bacteria</taxon>
        <taxon>Bacillati</taxon>
        <taxon>Bacillota</taxon>
        <taxon>Erysipelotrichia</taxon>
        <taxon>Erysipelotrichales</taxon>
        <taxon>Coprobacillaceae</taxon>
        <taxon>Sharpea</taxon>
    </lineage>
</organism>
<keyword evidence="3" id="KW-0732">Signal</keyword>
<keyword evidence="5 6" id="KW-0413">Isomerase</keyword>
<dbReference type="Proteomes" id="UP000183028">
    <property type="component" value="Unassembled WGS sequence"/>
</dbReference>
<dbReference type="PROSITE" id="PS50198">
    <property type="entry name" value="PPIC_PPIASE_2"/>
    <property type="match status" value="1"/>
</dbReference>
<evidence type="ECO:0000313" key="9">
    <source>
        <dbReference type="Proteomes" id="UP000183028"/>
    </source>
</evidence>
<dbReference type="Gene3D" id="3.10.50.40">
    <property type="match status" value="1"/>
</dbReference>
<dbReference type="SUPFAM" id="SSF54534">
    <property type="entry name" value="FKBP-like"/>
    <property type="match status" value="1"/>
</dbReference>
<evidence type="ECO:0000259" key="7">
    <source>
        <dbReference type="PROSITE" id="PS50198"/>
    </source>
</evidence>
<evidence type="ECO:0000256" key="3">
    <source>
        <dbReference type="ARBA" id="ARBA00022729"/>
    </source>
</evidence>
<dbReference type="GO" id="GO:0003755">
    <property type="term" value="F:peptidyl-prolyl cis-trans isomerase activity"/>
    <property type="evidence" value="ECO:0007669"/>
    <property type="project" value="UniProtKB-KW"/>
</dbReference>
<dbReference type="OrthoDB" id="14196at2"/>
<evidence type="ECO:0000313" key="8">
    <source>
        <dbReference type="EMBL" id="SEI64474.1"/>
    </source>
</evidence>
<evidence type="ECO:0000256" key="5">
    <source>
        <dbReference type="ARBA" id="ARBA00023235"/>
    </source>
</evidence>
<dbReference type="PANTHER" id="PTHR47245:SF1">
    <property type="entry name" value="FOLDASE PROTEIN PRSA"/>
    <property type="match status" value="1"/>
</dbReference>
<dbReference type="STRING" id="322505.SAMN04487836_10711"/>
<dbReference type="InterPro" id="IPR050245">
    <property type="entry name" value="PrsA_foldase"/>
</dbReference>
<proteinExistence type="predicted"/>
<dbReference type="eggNOG" id="COG0760">
    <property type="taxonomic scope" value="Bacteria"/>
</dbReference>
<comment type="catalytic activity">
    <reaction evidence="1">
        <text>[protein]-peptidylproline (omega=180) = [protein]-peptidylproline (omega=0)</text>
        <dbReference type="Rhea" id="RHEA:16237"/>
        <dbReference type="Rhea" id="RHEA-COMP:10747"/>
        <dbReference type="Rhea" id="RHEA-COMP:10748"/>
        <dbReference type="ChEBI" id="CHEBI:83833"/>
        <dbReference type="ChEBI" id="CHEBI:83834"/>
        <dbReference type="EC" id="5.2.1.8"/>
    </reaction>
</comment>
<dbReference type="PROSITE" id="PS51257">
    <property type="entry name" value="PROKAR_LIPOPROTEIN"/>
    <property type="match status" value="1"/>
</dbReference>
<dbReference type="PANTHER" id="PTHR47245">
    <property type="entry name" value="PEPTIDYLPROLYL ISOMERASE"/>
    <property type="match status" value="1"/>
</dbReference>
<sequence length="322" mass="36021">MNVKRLTCLTITGMMLLSGCSAGKTVNNKSVVASLDGDNVYADSIYSSISSTSSGRTQLFNYTLDQLLHSKYPATKAMEENADNMVDSIKESYKSQYSESEYEKQLEKDLKSSGYSSIADYRKKVVYSLQYAEMMKNYVKKHFNAVFDDYYKMATPRYISIIKVSMASVDAPTNTESDKLQEVKDLLKSGKNFGDIAKSYSDDNDTKNAKGSLGIVDTTSSLSDTYGSDVASTALTLTAGQTSEAIKGTNGYYFLYCSSTDKEKIKKELKNVDANSPLITYDNYMVYEAFKTYKITYQDKATKEAIKKVIDENLKNRAEERK</sequence>
<dbReference type="RefSeq" id="WP_051646888.1">
    <property type="nucleotide sequence ID" value="NZ_CADCIG010000014.1"/>
</dbReference>
<dbReference type="InterPro" id="IPR046357">
    <property type="entry name" value="PPIase_dom_sf"/>
</dbReference>
<dbReference type="AlphaFoldDB" id="A0A1H6SEQ4"/>
<dbReference type="Pfam" id="PF00639">
    <property type="entry name" value="Rotamase"/>
    <property type="match status" value="1"/>
</dbReference>
<gene>
    <name evidence="8" type="ORF">SAMN04487834_101415</name>
</gene>
<protein>
    <recommendedName>
        <fullName evidence="2">peptidylprolyl isomerase</fullName>
        <ecNumber evidence="2">5.2.1.8</ecNumber>
    </recommendedName>
</protein>
<evidence type="ECO:0000256" key="4">
    <source>
        <dbReference type="ARBA" id="ARBA00023110"/>
    </source>
</evidence>
<dbReference type="InterPro" id="IPR000297">
    <property type="entry name" value="PPIase_PpiC"/>
</dbReference>
<name>A0A1H6SEQ4_9FIRM</name>
<evidence type="ECO:0000256" key="1">
    <source>
        <dbReference type="ARBA" id="ARBA00000971"/>
    </source>
</evidence>
<dbReference type="EC" id="5.2.1.8" evidence="2"/>
<keyword evidence="9" id="KW-1185">Reference proteome</keyword>
<dbReference type="GeneID" id="54120196"/>
<feature type="domain" description="PpiC" evidence="7">
    <location>
        <begin position="156"/>
        <end position="259"/>
    </location>
</feature>
<evidence type="ECO:0000256" key="2">
    <source>
        <dbReference type="ARBA" id="ARBA00013194"/>
    </source>
</evidence>
<evidence type="ECO:0000256" key="6">
    <source>
        <dbReference type="PROSITE-ProRule" id="PRU00278"/>
    </source>
</evidence>
<accession>A0A1H6SEQ4</accession>
<dbReference type="EMBL" id="FNYK01000014">
    <property type="protein sequence ID" value="SEI64474.1"/>
    <property type="molecule type" value="Genomic_DNA"/>
</dbReference>
<reference evidence="9" key="1">
    <citation type="submission" date="2016-10" db="EMBL/GenBank/DDBJ databases">
        <authorList>
            <person name="Varghese N."/>
        </authorList>
    </citation>
    <scope>NUCLEOTIDE SEQUENCE [LARGE SCALE GENOMIC DNA]</scope>
    <source>
        <strain evidence="9">DSM 20406</strain>
    </source>
</reference>
<keyword evidence="4 6" id="KW-0697">Rotamase</keyword>